<proteinExistence type="predicted"/>
<dbReference type="GO" id="GO:0007155">
    <property type="term" value="P:cell adhesion"/>
    <property type="evidence" value="ECO:0007669"/>
    <property type="project" value="InterPro"/>
</dbReference>
<sequence length="298" mass="31955">MSINTKDLQQLAQQIALFKTQTVSTLATPQPTFDIASLASGYLATHQSGQVAASNTTTGISASSSINAIGRNLALPDPESAYQMMSYINQLGVIYPAQSARLSDMQTGVSELAQAAKSLSKIDSTADFASVKAQLQNLADQYNQWRRNFDADLQDPELLAATQAAQVARYELAQSIASPFHGAQQGIQGMAALGLTIDPITNMAQLDSQKFSSVWSQQPTAAAAAVSDFANHFAQSATLLTEQNNFFAKQQANLAKVISYMDNNKAKLQQEFGLGDPPQPSSSVARAYADYQQKYGLV</sequence>
<dbReference type="RefSeq" id="WP_180307432.1">
    <property type="nucleotide sequence ID" value="NZ_CP058952.1"/>
</dbReference>
<protein>
    <submittedName>
        <fullName evidence="1">Flagellar filament capping protein FliD</fullName>
    </submittedName>
</protein>
<dbReference type="Proteomes" id="UP000510822">
    <property type="component" value="Chromosome"/>
</dbReference>
<keyword evidence="1" id="KW-0966">Cell projection</keyword>
<dbReference type="KEGG" id="cfon:HZU75_01365"/>
<keyword evidence="2" id="KW-1185">Reference proteome</keyword>
<accession>A0A7D5ZD38</accession>
<gene>
    <name evidence="1" type="primary">fliD</name>
    <name evidence="1" type="ORF">HZU75_01365</name>
</gene>
<evidence type="ECO:0000313" key="1">
    <source>
        <dbReference type="EMBL" id="QLI80288.1"/>
    </source>
</evidence>
<reference evidence="1 2" key="1">
    <citation type="journal article" date="2016" name="Int. J. Syst. Evol. Microbiol.">
        <title>Chitinibacter fontanus sp. nov., isolated from a spring.</title>
        <authorList>
            <person name="Sheu S.Y."/>
            <person name="Li Y.S."/>
            <person name="Young C.C."/>
            <person name="Chen W.M."/>
        </authorList>
    </citation>
    <scope>NUCLEOTIDE SEQUENCE [LARGE SCALE GENOMIC DNA]</scope>
    <source>
        <strain evidence="1 2">STM-7</strain>
    </source>
</reference>
<dbReference type="GO" id="GO:0009288">
    <property type="term" value="C:bacterial-type flagellum"/>
    <property type="evidence" value="ECO:0007669"/>
    <property type="project" value="InterPro"/>
</dbReference>
<keyword evidence="1" id="KW-0969">Cilium</keyword>
<evidence type="ECO:0000313" key="2">
    <source>
        <dbReference type="Proteomes" id="UP000510822"/>
    </source>
</evidence>
<dbReference type="AlphaFoldDB" id="A0A7D5ZD38"/>
<organism evidence="1 2">
    <name type="scientific">Chitinibacter fontanus</name>
    <dbReference type="NCBI Taxonomy" id="1737446"/>
    <lineage>
        <taxon>Bacteria</taxon>
        <taxon>Pseudomonadati</taxon>
        <taxon>Pseudomonadota</taxon>
        <taxon>Betaproteobacteria</taxon>
        <taxon>Neisseriales</taxon>
        <taxon>Chitinibacteraceae</taxon>
        <taxon>Chitinibacter</taxon>
    </lineage>
</organism>
<name>A0A7D5ZD38_9NEIS</name>
<dbReference type="EMBL" id="CP058952">
    <property type="protein sequence ID" value="QLI80288.1"/>
    <property type="molecule type" value="Genomic_DNA"/>
</dbReference>
<keyword evidence="1" id="KW-0282">Flagellum</keyword>